<accession>A0A918U4Y4</accession>
<reference evidence="1" key="1">
    <citation type="journal article" date="2014" name="Int. J. Syst. Evol. Microbiol.">
        <title>Complete genome sequence of Corynebacterium casei LMG S-19264T (=DSM 44701T), isolated from a smear-ripened cheese.</title>
        <authorList>
            <consortium name="US DOE Joint Genome Institute (JGI-PGF)"/>
            <person name="Walter F."/>
            <person name="Albersmeier A."/>
            <person name="Kalinowski J."/>
            <person name="Ruckert C."/>
        </authorList>
    </citation>
    <scope>NUCLEOTIDE SEQUENCE</scope>
    <source>
        <strain evidence="1">JCM 4956</strain>
    </source>
</reference>
<dbReference type="AlphaFoldDB" id="A0A918U4Y4"/>
<protein>
    <submittedName>
        <fullName evidence="1">Uncharacterized protein</fullName>
    </submittedName>
</protein>
<gene>
    <name evidence="1" type="ORF">GCM10010515_72180</name>
</gene>
<organism evidence="1 2">
    <name type="scientific">Streptomyces fructofermentans</name>
    <dbReference type="NCBI Taxonomy" id="152141"/>
    <lineage>
        <taxon>Bacteria</taxon>
        <taxon>Bacillati</taxon>
        <taxon>Actinomycetota</taxon>
        <taxon>Actinomycetes</taxon>
        <taxon>Kitasatosporales</taxon>
        <taxon>Streptomycetaceae</taxon>
        <taxon>Streptomyces</taxon>
    </lineage>
</organism>
<keyword evidence="2" id="KW-1185">Reference proteome</keyword>
<comment type="caution">
    <text evidence="1">The sequence shown here is derived from an EMBL/GenBank/DDBJ whole genome shotgun (WGS) entry which is preliminary data.</text>
</comment>
<dbReference type="EMBL" id="BMWD01000042">
    <property type="protein sequence ID" value="GGX95019.1"/>
    <property type="molecule type" value="Genomic_DNA"/>
</dbReference>
<reference evidence="1" key="2">
    <citation type="submission" date="2020-09" db="EMBL/GenBank/DDBJ databases">
        <authorList>
            <person name="Sun Q."/>
            <person name="Ohkuma M."/>
        </authorList>
    </citation>
    <scope>NUCLEOTIDE SEQUENCE</scope>
    <source>
        <strain evidence="1">JCM 4956</strain>
    </source>
</reference>
<evidence type="ECO:0000313" key="1">
    <source>
        <dbReference type="EMBL" id="GGX95019.1"/>
    </source>
</evidence>
<sequence>MQVPDALVDLQLSVYQERSALGEFVRSSGPGKDWSTGVLEEAARRQRSLEESERVLECGVRDQARTEDQVRELRRVLRRQALISLATQDARQPRGRARA</sequence>
<dbReference type="Proteomes" id="UP000645555">
    <property type="component" value="Unassembled WGS sequence"/>
</dbReference>
<name>A0A918U4Y4_9ACTN</name>
<proteinExistence type="predicted"/>
<evidence type="ECO:0000313" key="2">
    <source>
        <dbReference type="Proteomes" id="UP000645555"/>
    </source>
</evidence>